<dbReference type="Gene3D" id="3.40.50.1820">
    <property type="entry name" value="alpha/beta hydrolase"/>
    <property type="match status" value="2"/>
</dbReference>
<evidence type="ECO:0000259" key="4">
    <source>
        <dbReference type="Pfam" id="PF00135"/>
    </source>
</evidence>
<evidence type="ECO:0000313" key="5">
    <source>
        <dbReference type="EMBL" id="KAF5610148.1"/>
    </source>
</evidence>
<dbReference type="GO" id="GO:0016787">
    <property type="term" value="F:hydrolase activity"/>
    <property type="evidence" value="ECO:0007669"/>
    <property type="project" value="UniProtKB-KW"/>
</dbReference>
<name>A0A8H5Q9Y6_GIBSU</name>
<feature type="domain" description="Carboxylesterase type B" evidence="4">
    <location>
        <begin position="6"/>
        <end position="225"/>
    </location>
</feature>
<accession>A0A8H5Q9Y6</accession>
<reference evidence="5 6" key="1">
    <citation type="submission" date="2020-05" db="EMBL/GenBank/DDBJ databases">
        <title>Identification and distribution of gene clusters putatively required for synthesis of sphingolipid metabolism inhibitors in phylogenetically diverse species of the filamentous fungus Fusarium.</title>
        <authorList>
            <person name="Kim H.-S."/>
            <person name="Busman M."/>
            <person name="Brown D.W."/>
            <person name="Divon H."/>
            <person name="Uhlig S."/>
            <person name="Proctor R.H."/>
        </authorList>
    </citation>
    <scope>NUCLEOTIDE SEQUENCE [LARGE SCALE GENOMIC DNA]</scope>
    <source>
        <strain evidence="5 6">NRRL 66333</strain>
    </source>
</reference>
<evidence type="ECO:0000256" key="2">
    <source>
        <dbReference type="ARBA" id="ARBA00022801"/>
    </source>
</evidence>
<dbReference type="OrthoDB" id="408631at2759"/>
<comment type="similarity">
    <text evidence="1 3">Belongs to the type-B carboxylesterase/lipase family.</text>
</comment>
<dbReference type="GeneID" id="59315973"/>
<evidence type="ECO:0000256" key="1">
    <source>
        <dbReference type="ARBA" id="ARBA00005964"/>
    </source>
</evidence>
<keyword evidence="2 3" id="KW-0378">Hydrolase</keyword>
<dbReference type="InterPro" id="IPR050309">
    <property type="entry name" value="Type-B_Carboxylest/Lipase"/>
</dbReference>
<dbReference type="Pfam" id="PF00135">
    <property type="entry name" value="COesterase"/>
    <property type="match status" value="1"/>
</dbReference>
<dbReference type="EMBL" id="JAAOAV010000029">
    <property type="protein sequence ID" value="KAF5610148.1"/>
    <property type="molecule type" value="Genomic_DNA"/>
</dbReference>
<organism evidence="5 6">
    <name type="scientific">Gibberella subglutinans</name>
    <name type="common">Fusarium subglutinans</name>
    <dbReference type="NCBI Taxonomy" id="42677"/>
    <lineage>
        <taxon>Eukaryota</taxon>
        <taxon>Fungi</taxon>
        <taxon>Dikarya</taxon>
        <taxon>Ascomycota</taxon>
        <taxon>Pezizomycotina</taxon>
        <taxon>Sordariomycetes</taxon>
        <taxon>Hypocreomycetidae</taxon>
        <taxon>Hypocreales</taxon>
        <taxon>Nectriaceae</taxon>
        <taxon>Fusarium</taxon>
        <taxon>Fusarium fujikuroi species complex</taxon>
    </lineage>
</organism>
<dbReference type="EC" id="3.1.1.-" evidence="3"/>
<dbReference type="InterPro" id="IPR019826">
    <property type="entry name" value="Carboxylesterase_B_AS"/>
</dbReference>
<protein>
    <recommendedName>
        <fullName evidence="3">Carboxylic ester hydrolase</fullName>
        <ecNumber evidence="3">3.1.1.-</ecNumber>
    </recommendedName>
</protein>
<keyword evidence="6" id="KW-1185">Reference proteome</keyword>
<proteinExistence type="inferred from homology"/>
<dbReference type="PROSITE" id="PS00941">
    <property type="entry name" value="CARBOXYLESTERASE_B_2"/>
    <property type="match status" value="1"/>
</dbReference>
<dbReference type="RefSeq" id="XP_036541032.1">
    <property type="nucleotide sequence ID" value="XM_036681255.1"/>
</dbReference>
<dbReference type="InterPro" id="IPR029058">
    <property type="entry name" value="AB_hydrolase_fold"/>
</dbReference>
<gene>
    <name evidence="5" type="ORF">FSUBG_3380</name>
</gene>
<evidence type="ECO:0000313" key="6">
    <source>
        <dbReference type="Proteomes" id="UP000547976"/>
    </source>
</evidence>
<dbReference type="SUPFAM" id="SSF53474">
    <property type="entry name" value="alpha/beta-Hydrolases"/>
    <property type="match status" value="1"/>
</dbReference>
<dbReference type="InterPro" id="IPR019819">
    <property type="entry name" value="Carboxylesterase_B_CS"/>
</dbReference>
<dbReference type="Proteomes" id="UP000547976">
    <property type="component" value="Unassembled WGS sequence"/>
</dbReference>
<dbReference type="PROSITE" id="PS00122">
    <property type="entry name" value="CARBOXYLESTERASE_B_1"/>
    <property type="match status" value="1"/>
</dbReference>
<dbReference type="AlphaFoldDB" id="A0A8H5Q9Y6"/>
<dbReference type="PANTHER" id="PTHR11559">
    <property type="entry name" value="CARBOXYLESTERASE"/>
    <property type="match status" value="1"/>
</dbReference>
<sequence>MTGVKGSSSLYNFSNIRYGEPPVGDLRFGKISTLTEDQKQALKEPSDLEIPKDPRETEDCLFLDVVTPIETFESPLRKLAPVVFWLSGGGYTTGEKGWFDPVGLIKASYASSSEGLVFVSANYRLGALGWLAGSKLDRETMVANAALYDQRLALEWIQENIHQFGGDPTRVTIMGKSAGGASIYHHLTAFGGKDKRTIFQRAIPQSTGWVHIANDKLENDVIDKFLALAKVPDLEAARKLSTEELFAEGRHIQDVDLLIGFNEDEGLIFTSPEANDDVGYRKFLESTYSNASPETLDHIETKLYPPVFDGSHGYTNQTGRASITKAESEFTCKYGFLQAAYGNRAKSYRFNVYPGLHGSEMHYTFYNGPERNPEVDEDIDVGFQELLTSFAATGNATSLAIPQGAPVYGEERRMLYIGNEGFGIATDETVPERCKFWQSGIYL</sequence>
<evidence type="ECO:0000256" key="3">
    <source>
        <dbReference type="RuleBase" id="RU361235"/>
    </source>
</evidence>
<comment type="caution">
    <text evidence="5">The sequence shown here is derived from an EMBL/GenBank/DDBJ whole genome shotgun (WGS) entry which is preliminary data.</text>
</comment>
<dbReference type="InterPro" id="IPR002018">
    <property type="entry name" value="CarbesteraseB"/>
</dbReference>